<name>A0A0J8RLH1_COCIT</name>
<dbReference type="AlphaFoldDB" id="A0A0J8RLH1"/>
<reference evidence="3" key="1">
    <citation type="journal article" date="2010" name="Genome Res.">
        <title>Population genomic sequencing of Coccidioides fungi reveals recent hybridization and transposon control.</title>
        <authorList>
            <person name="Neafsey D.E."/>
            <person name="Barker B.M."/>
            <person name="Sharpton T.J."/>
            <person name="Stajich J.E."/>
            <person name="Park D.J."/>
            <person name="Whiston E."/>
            <person name="Hung C.-Y."/>
            <person name="McMahan C."/>
            <person name="White J."/>
            <person name="Sykes S."/>
            <person name="Heiman D."/>
            <person name="Young S."/>
            <person name="Zeng Q."/>
            <person name="Abouelleil A."/>
            <person name="Aftuck L."/>
            <person name="Bessette D."/>
            <person name="Brown A."/>
            <person name="FitzGerald M."/>
            <person name="Lui A."/>
            <person name="Macdonald J.P."/>
            <person name="Priest M."/>
            <person name="Orbach M.J."/>
            <person name="Galgiani J.N."/>
            <person name="Kirkland T.N."/>
            <person name="Cole G.T."/>
            <person name="Birren B.W."/>
            <person name="Henn M.R."/>
            <person name="Taylor J.W."/>
            <person name="Rounsley S.D."/>
        </authorList>
    </citation>
    <scope>NUCLEOTIDE SEQUENCE [LARGE SCALE GENOMIC DNA]</scope>
    <source>
        <strain evidence="3">H538.4</strain>
    </source>
</reference>
<organism evidence="2 3">
    <name type="scientific">Coccidioides immitis H538.4</name>
    <dbReference type="NCBI Taxonomy" id="396776"/>
    <lineage>
        <taxon>Eukaryota</taxon>
        <taxon>Fungi</taxon>
        <taxon>Dikarya</taxon>
        <taxon>Ascomycota</taxon>
        <taxon>Pezizomycotina</taxon>
        <taxon>Eurotiomycetes</taxon>
        <taxon>Eurotiomycetidae</taxon>
        <taxon>Onygenales</taxon>
        <taxon>Onygenaceae</taxon>
        <taxon>Coccidioides</taxon>
    </lineage>
</organism>
<evidence type="ECO:0000256" key="1">
    <source>
        <dbReference type="SAM" id="MobiDB-lite"/>
    </source>
</evidence>
<dbReference type="VEuPathDB" id="FungiDB:CIHG_03692"/>
<protein>
    <submittedName>
        <fullName evidence="2">Uncharacterized protein</fullName>
    </submittedName>
</protein>
<evidence type="ECO:0000313" key="2">
    <source>
        <dbReference type="EMBL" id="KMU85652.1"/>
    </source>
</evidence>
<evidence type="ECO:0000313" key="3">
    <source>
        <dbReference type="Proteomes" id="UP000054563"/>
    </source>
</evidence>
<dbReference type="Proteomes" id="UP000054563">
    <property type="component" value="Unassembled WGS sequence"/>
</dbReference>
<sequence length="163" mass="17770">MCPAASFAGITPPPRRHTLPAAGVSASKSPNASHPQIRLFSGSPPGQRSQQFQRKRSTPIQAMELRRPNLPSSSMFATPRELVSTGIIPSSLSIPTQLPTRRSLLTPDELSHPFRLLQTRDPRRPHPAALALMRTPEMPILWLLAGWRCARGGGEFGGAGRVR</sequence>
<feature type="region of interest" description="Disordered" evidence="1">
    <location>
        <begin position="1"/>
        <end position="76"/>
    </location>
</feature>
<proteinExistence type="predicted"/>
<accession>A0A0J8RLH1</accession>
<dbReference type="EMBL" id="DS016989">
    <property type="protein sequence ID" value="KMU85652.1"/>
    <property type="molecule type" value="Genomic_DNA"/>
</dbReference>
<gene>
    <name evidence="2" type="ORF">CIHG_03692</name>
</gene>